<sequence length="151" mass="16464">MSFSLALDIILVLLLAVTIAYCVLLNRRLQVMRSAQSEMINLIQEFDRATVQAKTGIADLRQAGGEIATRLQEQVKRAQALSEDLSFMIDAGDRMAEKLDGRMQSARRAASPTATGADPRGVGENVPAGEKPATPRSEAENELLQALRRVK</sequence>
<dbReference type="Pfam" id="PF20072">
    <property type="entry name" value="DUF6468"/>
    <property type="match status" value="1"/>
</dbReference>
<gene>
    <name evidence="4" type="ORF">ACFOGJ_19565</name>
</gene>
<evidence type="ECO:0000256" key="2">
    <source>
        <dbReference type="SAM" id="Phobius"/>
    </source>
</evidence>
<name>A0ABV7L521_9PROT</name>
<evidence type="ECO:0000313" key="5">
    <source>
        <dbReference type="Proteomes" id="UP001595528"/>
    </source>
</evidence>
<comment type="caution">
    <text evidence="4">The sequence shown here is derived from an EMBL/GenBank/DDBJ whole genome shotgun (WGS) entry which is preliminary data.</text>
</comment>
<keyword evidence="5" id="KW-1185">Reference proteome</keyword>
<dbReference type="Proteomes" id="UP001595528">
    <property type="component" value="Unassembled WGS sequence"/>
</dbReference>
<accession>A0ABV7L521</accession>
<dbReference type="EMBL" id="JBHRTR010000031">
    <property type="protein sequence ID" value="MFC3229455.1"/>
    <property type="molecule type" value="Genomic_DNA"/>
</dbReference>
<keyword evidence="2" id="KW-0472">Membrane</keyword>
<dbReference type="InterPro" id="IPR045531">
    <property type="entry name" value="DUF6468"/>
</dbReference>
<evidence type="ECO:0000259" key="3">
    <source>
        <dbReference type="Pfam" id="PF20072"/>
    </source>
</evidence>
<protein>
    <submittedName>
        <fullName evidence="4">DUF6468 domain-containing protein</fullName>
    </submittedName>
</protein>
<feature type="region of interest" description="Disordered" evidence="1">
    <location>
        <begin position="100"/>
        <end position="151"/>
    </location>
</feature>
<feature type="domain" description="DUF6468" evidence="3">
    <location>
        <begin position="32"/>
        <end position="107"/>
    </location>
</feature>
<keyword evidence="2" id="KW-0812">Transmembrane</keyword>
<keyword evidence="2" id="KW-1133">Transmembrane helix</keyword>
<evidence type="ECO:0000256" key="1">
    <source>
        <dbReference type="SAM" id="MobiDB-lite"/>
    </source>
</evidence>
<organism evidence="4 5">
    <name type="scientific">Marinibaculum pumilum</name>
    <dbReference type="NCBI Taxonomy" id="1766165"/>
    <lineage>
        <taxon>Bacteria</taxon>
        <taxon>Pseudomonadati</taxon>
        <taxon>Pseudomonadota</taxon>
        <taxon>Alphaproteobacteria</taxon>
        <taxon>Rhodospirillales</taxon>
        <taxon>Rhodospirillaceae</taxon>
        <taxon>Marinibaculum</taxon>
    </lineage>
</organism>
<evidence type="ECO:0000313" key="4">
    <source>
        <dbReference type="EMBL" id="MFC3229455.1"/>
    </source>
</evidence>
<feature type="transmembrane region" description="Helical" evidence="2">
    <location>
        <begin position="6"/>
        <end position="24"/>
    </location>
</feature>
<dbReference type="RefSeq" id="WP_379903662.1">
    <property type="nucleotide sequence ID" value="NZ_JBHRTR010000031.1"/>
</dbReference>
<reference evidence="5" key="1">
    <citation type="journal article" date="2019" name="Int. J. Syst. Evol. Microbiol.">
        <title>The Global Catalogue of Microorganisms (GCM) 10K type strain sequencing project: providing services to taxonomists for standard genome sequencing and annotation.</title>
        <authorList>
            <consortium name="The Broad Institute Genomics Platform"/>
            <consortium name="The Broad Institute Genome Sequencing Center for Infectious Disease"/>
            <person name="Wu L."/>
            <person name="Ma J."/>
        </authorList>
    </citation>
    <scope>NUCLEOTIDE SEQUENCE [LARGE SCALE GENOMIC DNA]</scope>
    <source>
        <strain evidence="5">KCTC 42964</strain>
    </source>
</reference>
<proteinExistence type="predicted"/>